<dbReference type="InterPro" id="IPR031481">
    <property type="entry name" value="Glyco_tran_10_N"/>
</dbReference>
<evidence type="ECO:0000313" key="16">
    <source>
        <dbReference type="EMBL" id="KAK8775718.1"/>
    </source>
</evidence>
<comment type="similarity">
    <text evidence="3 12">Belongs to the glycosyltransferase 10 family.</text>
</comment>
<dbReference type="Pfam" id="PF17039">
    <property type="entry name" value="Glyco_tran_10_N"/>
    <property type="match status" value="1"/>
</dbReference>
<dbReference type="InterPro" id="IPR055270">
    <property type="entry name" value="Glyco_tran_10_C"/>
</dbReference>
<evidence type="ECO:0000256" key="13">
    <source>
        <dbReference type="SAM" id="MobiDB-lite"/>
    </source>
</evidence>
<evidence type="ECO:0000256" key="2">
    <source>
        <dbReference type="ARBA" id="ARBA00004922"/>
    </source>
</evidence>
<keyword evidence="6 12" id="KW-0812">Transmembrane</keyword>
<evidence type="ECO:0000256" key="1">
    <source>
        <dbReference type="ARBA" id="ARBA00004447"/>
    </source>
</evidence>
<keyword evidence="7" id="KW-0735">Signal-anchor</keyword>
<dbReference type="GO" id="GO:0032580">
    <property type="term" value="C:Golgi cisterna membrane"/>
    <property type="evidence" value="ECO:0007669"/>
    <property type="project" value="UniProtKB-SubCell"/>
</dbReference>
<keyword evidence="17" id="KW-1185">Reference proteome</keyword>
<dbReference type="Gene3D" id="3.40.50.11660">
    <property type="entry name" value="Glycosyl transferase family 10, C-terminal domain"/>
    <property type="match status" value="1"/>
</dbReference>
<evidence type="ECO:0000256" key="3">
    <source>
        <dbReference type="ARBA" id="ARBA00008919"/>
    </source>
</evidence>
<keyword evidence="4 12" id="KW-0328">Glycosyltransferase</keyword>
<dbReference type="SUPFAM" id="SSF53756">
    <property type="entry name" value="UDP-Glycosyltransferase/glycogen phosphorylase"/>
    <property type="match status" value="1"/>
</dbReference>
<comment type="caution">
    <text evidence="16">The sequence shown here is derived from an EMBL/GenBank/DDBJ whole genome shotgun (WGS) entry which is preliminary data.</text>
</comment>
<evidence type="ECO:0000256" key="8">
    <source>
        <dbReference type="ARBA" id="ARBA00022989"/>
    </source>
</evidence>
<evidence type="ECO:0000259" key="14">
    <source>
        <dbReference type="Pfam" id="PF00852"/>
    </source>
</evidence>
<dbReference type="InterPro" id="IPR001503">
    <property type="entry name" value="Glyco_trans_10"/>
</dbReference>
<feature type="domain" description="Fucosyltransferase C-terminal" evidence="14">
    <location>
        <begin position="310"/>
        <end position="484"/>
    </location>
</feature>
<proteinExistence type="inferred from homology"/>
<gene>
    <name evidence="16" type="ORF">V5799_030937</name>
</gene>
<evidence type="ECO:0000259" key="15">
    <source>
        <dbReference type="Pfam" id="PF17039"/>
    </source>
</evidence>
<dbReference type="PANTHER" id="PTHR48438">
    <property type="entry name" value="ALPHA-(1,3)-FUCOSYLTRANSFERASE C-RELATED"/>
    <property type="match status" value="1"/>
</dbReference>
<dbReference type="AlphaFoldDB" id="A0AAQ4EMB7"/>
<dbReference type="PANTHER" id="PTHR48438:SF1">
    <property type="entry name" value="ALPHA-(1,3)-FUCOSYLTRANSFERASE C-RELATED"/>
    <property type="match status" value="1"/>
</dbReference>
<dbReference type="Pfam" id="PF00852">
    <property type="entry name" value="Glyco_transf_10"/>
    <property type="match status" value="1"/>
</dbReference>
<comment type="pathway">
    <text evidence="2">Protein modification; protein glycosylation.</text>
</comment>
<reference evidence="16 17" key="1">
    <citation type="journal article" date="2023" name="Arcadia Sci">
        <title>De novo assembly of a long-read Amblyomma americanum tick genome.</title>
        <authorList>
            <person name="Chou S."/>
            <person name="Poskanzer K.E."/>
            <person name="Rollins M."/>
            <person name="Thuy-Boun P.S."/>
        </authorList>
    </citation>
    <scope>NUCLEOTIDE SEQUENCE [LARGE SCALE GENOMIC DNA]</scope>
    <source>
        <strain evidence="16">F_SG_1</strain>
        <tissue evidence="16">Salivary glands</tissue>
    </source>
</reference>
<evidence type="ECO:0000256" key="11">
    <source>
        <dbReference type="ARBA" id="ARBA00023180"/>
    </source>
</evidence>
<evidence type="ECO:0000256" key="7">
    <source>
        <dbReference type="ARBA" id="ARBA00022968"/>
    </source>
</evidence>
<evidence type="ECO:0000256" key="10">
    <source>
        <dbReference type="ARBA" id="ARBA00023136"/>
    </source>
</evidence>
<dbReference type="InterPro" id="IPR038577">
    <property type="entry name" value="GT10-like_C_sf"/>
</dbReference>
<dbReference type="EMBL" id="JARKHS020013802">
    <property type="protein sequence ID" value="KAK8775718.1"/>
    <property type="molecule type" value="Genomic_DNA"/>
</dbReference>
<dbReference type="Proteomes" id="UP001321473">
    <property type="component" value="Unassembled WGS sequence"/>
</dbReference>
<accession>A0AAQ4EMB7</accession>
<keyword evidence="5 12" id="KW-0808">Transferase</keyword>
<dbReference type="GO" id="GO:0008417">
    <property type="term" value="F:fucosyltransferase activity"/>
    <property type="evidence" value="ECO:0007669"/>
    <property type="project" value="InterPro"/>
</dbReference>
<evidence type="ECO:0000256" key="5">
    <source>
        <dbReference type="ARBA" id="ARBA00022679"/>
    </source>
</evidence>
<evidence type="ECO:0000256" key="4">
    <source>
        <dbReference type="ARBA" id="ARBA00022676"/>
    </source>
</evidence>
<feature type="transmembrane region" description="Helical" evidence="12">
    <location>
        <begin position="120"/>
        <end position="143"/>
    </location>
</feature>
<organism evidence="16 17">
    <name type="scientific">Amblyomma americanum</name>
    <name type="common">Lone star tick</name>
    <dbReference type="NCBI Taxonomy" id="6943"/>
    <lineage>
        <taxon>Eukaryota</taxon>
        <taxon>Metazoa</taxon>
        <taxon>Ecdysozoa</taxon>
        <taxon>Arthropoda</taxon>
        <taxon>Chelicerata</taxon>
        <taxon>Arachnida</taxon>
        <taxon>Acari</taxon>
        <taxon>Parasitiformes</taxon>
        <taxon>Ixodida</taxon>
        <taxon>Ixodoidea</taxon>
        <taxon>Ixodidae</taxon>
        <taxon>Amblyomminae</taxon>
        <taxon>Amblyomma</taxon>
    </lineage>
</organism>
<sequence length="507" mass="56716">MAEQPSGSATRRVLQAAARIFRPTRSPGHVALLHDDDGDELVVFEALPDIRRRSEPQPSARTEQQEAASAASHSQGNVPSGVERPPSRAPSEPSLSSGNFLPHGATRRIGKCCKSKKSRCYLLVGLGCAVAVAILGLLITLSLRSNPTPVTPSWLSWRNRTDDNGLPRLLLWNPDHPAFNTTWCKISGSPDPEACEITTNRHQLTRSDAIVFYPENLDINDAPLQRSEGQLWVFWSRQRRPPLGKGTIDSPSLSLPVVAHMFNWTMAKREDADVVIPHETFRCQESVDKPQARAIDRKDKAVSLPPKRDVAWVLDRCEERRYMVEIENSPRGKDKSAQAGDTVGLRMIPLCGATLCETPIECVSHIAKHYHFIVVALLPECFQTVYEVIYEAFKYDLVPVVLMPPNGTLNVPKRSVVTSTKLQGKGQLAKYLRSLLDNPDKYRSFLAWKQHCSVIPTGDELCALCVAMWEIPMRQRPHADVLEWWTRFKSCTIGPLYGLDSAFVQEF</sequence>
<feature type="region of interest" description="Disordered" evidence="13">
    <location>
        <begin position="47"/>
        <end position="102"/>
    </location>
</feature>
<keyword evidence="10 12" id="KW-0472">Membrane</keyword>
<evidence type="ECO:0000313" key="17">
    <source>
        <dbReference type="Proteomes" id="UP001321473"/>
    </source>
</evidence>
<keyword evidence="9 12" id="KW-0333">Golgi apparatus</keyword>
<evidence type="ECO:0000256" key="6">
    <source>
        <dbReference type="ARBA" id="ARBA00022692"/>
    </source>
</evidence>
<evidence type="ECO:0000256" key="9">
    <source>
        <dbReference type="ARBA" id="ARBA00023034"/>
    </source>
</evidence>
<dbReference type="EC" id="2.4.1.-" evidence="12"/>
<feature type="domain" description="Fucosyltransferase N-terminal" evidence="15">
    <location>
        <begin position="168"/>
        <end position="278"/>
    </location>
</feature>
<keyword evidence="8 12" id="KW-1133">Transmembrane helix</keyword>
<keyword evidence="11" id="KW-0325">Glycoprotein</keyword>
<evidence type="ECO:0000256" key="12">
    <source>
        <dbReference type="RuleBase" id="RU003832"/>
    </source>
</evidence>
<protein>
    <recommendedName>
        <fullName evidence="12">Fucosyltransferase</fullName>
        <ecNumber evidence="12">2.4.1.-</ecNumber>
    </recommendedName>
</protein>
<comment type="subcellular location">
    <subcellularLocation>
        <location evidence="1 12">Golgi apparatus</location>
        <location evidence="1 12">Golgi stack membrane</location>
        <topology evidence="1 12">Single-pass type II membrane protein</topology>
    </subcellularLocation>
</comment>
<name>A0AAQ4EMB7_AMBAM</name>